<dbReference type="GO" id="GO:0005829">
    <property type="term" value="C:cytosol"/>
    <property type="evidence" value="ECO:0007669"/>
    <property type="project" value="TreeGrafter"/>
</dbReference>
<dbReference type="SUPFAM" id="SSF50341">
    <property type="entry name" value="CheW-like"/>
    <property type="match status" value="1"/>
</dbReference>
<feature type="domain" description="CheW-like" evidence="1">
    <location>
        <begin position="1"/>
        <end position="143"/>
    </location>
</feature>
<dbReference type="InterPro" id="IPR002545">
    <property type="entry name" value="CheW-lke_dom"/>
</dbReference>
<dbReference type="InterPro" id="IPR039315">
    <property type="entry name" value="CheW"/>
</dbReference>
<dbReference type="Pfam" id="PF01584">
    <property type="entry name" value="CheW"/>
    <property type="match status" value="1"/>
</dbReference>
<dbReference type="Gene3D" id="2.40.50.180">
    <property type="entry name" value="CheA-289, Domain 4"/>
    <property type="match status" value="1"/>
</dbReference>
<dbReference type="GO" id="GO:0006935">
    <property type="term" value="P:chemotaxis"/>
    <property type="evidence" value="ECO:0007669"/>
    <property type="project" value="InterPro"/>
</dbReference>
<gene>
    <name evidence="2" type="ORF">SAMN02745194_04071</name>
</gene>
<dbReference type="RefSeq" id="WP_073138151.1">
    <property type="nucleotide sequence ID" value="NZ_FQZF01000030.1"/>
</dbReference>
<proteinExistence type="predicted"/>
<sequence length="154" mass="16399">MLFLLFRLGEDRYAIEAGRIGEVLPMVRIKALPGAPRGVAGLIDHRGAPVPVIDLSALAQGRPAASRLSTRIVLLRDGTPDGTPRWLGLILEHATETLRCEPGDFVDPGVGGGEAPLLGPVRPDPDGMIQWIDPRALLSAEVKDLLFQQAAEAG</sequence>
<dbReference type="Gene3D" id="2.30.30.40">
    <property type="entry name" value="SH3 Domains"/>
    <property type="match status" value="1"/>
</dbReference>
<evidence type="ECO:0000313" key="3">
    <source>
        <dbReference type="Proteomes" id="UP000184387"/>
    </source>
</evidence>
<dbReference type="OrthoDB" id="3291462at2"/>
<dbReference type="InterPro" id="IPR036061">
    <property type="entry name" value="CheW-like_dom_sf"/>
</dbReference>
<evidence type="ECO:0000259" key="1">
    <source>
        <dbReference type="PROSITE" id="PS50851"/>
    </source>
</evidence>
<reference evidence="2 3" key="1">
    <citation type="submission" date="2016-11" db="EMBL/GenBank/DDBJ databases">
        <authorList>
            <person name="Jaros S."/>
            <person name="Januszkiewicz K."/>
            <person name="Wedrychowicz H."/>
        </authorList>
    </citation>
    <scope>NUCLEOTIDE SEQUENCE [LARGE SCALE GENOMIC DNA]</scope>
    <source>
        <strain evidence="2 3">DSM 14916</strain>
    </source>
</reference>
<dbReference type="SMART" id="SM00260">
    <property type="entry name" value="CheW"/>
    <property type="match status" value="1"/>
</dbReference>
<dbReference type="EMBL" id="FQZF01000030">
    <property type="protein sequence ID" value="SHK06084.1"/>
    <property type="molecule type" value="Genomic_DNA"/>
</dbReference>
<protein>
    <submittedName>
        <fullName evidence="2">Chemotaxis-related protein WspB</fullName>
    </submittedName>
</protein>
<accession>A0A1M6PDT3</accession>
<organism evidence="2 3">
    <name type="scientific">Muricoccus roseus</name>
    <dbReference type="NCBI Taxonomy" id="198092"/>
    <lineage>
        <taxon>Bacteria</taxon>
        <taxon>Pseudomonadati</taxon>
        <taxon>Pseudomonadota</taxon>
        <taxon>Alphaproteobacteria</taxon>
        <taxon>Acetobacterales</taxon>
        <taxon>Roseomonadaceae</taxon>
        <taxon>Muricoccus</taxon>
    </lineage>
</organism>
<evidence type="ECO:0000313" key="2">
    <source>
        <dbReference type="EMBL" id="SHK06084.1"/>
    </source>
</evidence>
<dbReference type="Proteomes" id="UP000184387">
    <property type="component" value="Unassembled WGS sequence"/>
</dbReference>
<keyword evidence="3" id="KW-1185">Reference proteome</keyword>
<dbReference type="AlphaFoldDB" id="A0A1M6PDT3"/>
<dbReference type="STRING" id="198092.SAMN02745194_04071"/>
<name>A0A1M6PDT3_9PROT</name>
<dbReference type="PANTHER" id="PTHR22617:SF43">
    <property type="entry name" value="PROTEIN PILI"/>
    <property type="match status" value="1"/>
</dbReference>
<dbReference type="PROSITE" id="PS50851">
    <property type="entry name" value="CHEW"/>
    <property type="match status" value="1"/>
</dbReference>
<dbReference type="PANTHER" id="PTHR22617">
    <property type="entry name" value="CHEMOTAXIS SENSOR HISTIDINE KINASE-RELATED"/>
    <property type="match status" value="1"/>
</dbReference>
<dbReference type="GO" id="GO:0007165">
    <property type="term" value="P:signal transduction"/>
    <property type="evidence" value="ECO:0007669"/>
    <property type="project" value="InterPro"/>
</dbReference>